<dbReference type="PROSITE" id="PS01127">
    <property type="entry name" value="EF_TS_2"/>
    <property type="match status" value="1"/>
</dbReference>
<sequence>MGWSAPRGRSILIDFPRRDSQTMANYSAADVKKLRELTGAGMMDCKKALDEAEGDVDKAVEILRVKGQKGVAKRESRTAENGAVVARIAADNSAGVLVELKCETDFVAKGDKFLAVAEAIAAHVESVSPADIEALLASEIEAGKTVQAYVDEANATLGEKIVLDRFAQFSGAYVGSYLHRTSPDLPPQVGVLVELDSADADIAKDVAQHIAAFAPNYLSREDVPEETVANERRIAEETAREEGKPEQALPKIIEGRVTGFFKENALLDQPFAKDNKKSVQKVLDEAGVSLKRFARFRVGA</sequence>
<comment type="similarity">
    <text evidence="1 6 7">Belongs to the EF-Ts family.</text>
</comment>
<evidence type="ECO:0000256" key="7">
    <source>
        <dbReference type="RuleBase" id="RU000642"/>
    </source>
</evidence>
<keyword evidence="3 6" id="KW-0251">Elongation factor</keyword>
<dbReference type="PROSITE" id="PS01126">
    <property type="entry name" value="EF_TS_1"/>
    <property type="match status" value="1"/>
</dbReference>
<evidence type="ECO:0000256" key="2">
    <source>
        <dbReference type="ARBA" id="ARBA00016956"/>
    </source>
</evidence>
<evidence type="ECO:0000256" key="1">
    <source>
        <dbReference type="ARBA" id="ARBA00005532"/>
    </source>
</evidence>
<dbReference type="EMBL" id="BJMM01000022">
    <property type="protein sequence ID" value="GEB51642.1"/>
    <property type="molecule type" value="Genomic_DNA"/>
</dbReference>
<dbReference type="FunFam" id="1.10.286.20:FF:000001">
    <property type="entry name" value="Elongation factor Ts"/>
    <property type="match status" value="1"/>
</dbReference>
<dbReference type="HAMAP" id="MF_00050">
    <property type="entry name" value="EF_Ts"/>
    <property type="match status" value="1"/>
</dbReference>
<evidence type="ECO:0000256" key="3">
    <source>
        <dbReference type="ARBA" id="ARBA00022768"/>
    </source>
</evidence>
<dbReference type="SUPFAM" id="SSF46934">
    <property type="entry name" value="UBA-like"/>
    <property type="match status" value="1"/>
</dbReference>
<dbReference type="NCBIfam" id="TIGR00116">
    <property type="entry name" value="tsf"/>
    <property type="match status" value="1"/>
</dbReference>
<reference evidence="10 11" key="1">
    <citation type="submission" date="2019-06" db="EMBL/GenBank/DDBJ databases">
        <title>Whole genome shotgun sequence of Streptomyces cacaoi subsp. cacaoi NBRC 12748.</title>
        <authorList>
            <person name="Hosoyama A."/>
            <person name="Uohara A."/>
            <person name="Ohji S."/>
            <person name="Ichikawa N."/>
        </authorList>
    </citation>
    <scope>NUCLEOTIDE SEQUENCE [LARGE SCALE GENOMIC DNA]</scope>
    <source>
        <strain evidence="10 11">NBRC 12748</strain>
    </source>
</reference>
<dbReference type="PANTHER" id="PTHR11741:SF0">
    <property type="entry name" value="ELONGATION FACTOR TS, MITOCHONDRIAL"/>
    <property type="match status" value="1"/>
</dbReference>
<feature type="domain" description="Translation elongation factor EFTs/EF1B dimerisation" evidence="9">
    <location>
        <begin position="95"/>
        <end position="299"/>
    </location>
</feature>
<evidence type="ECO:0000256" key="6">
    <source>
        <dbReference type="HAMAP-Rule" id="MF_00050"/>
    </source>
</evidence>
<dbReference type="AlphaFoldDB" id="A0A4Y3R279"/>
<evidence type="ECO:0000256" key="4">
    <source>
        <dbReference type="ARBA" id="ARBA00022917"/>
    </source>
</evidence>
<accession>A0A4Y3R279</accession>
<feature type="region of interest" description="Involved in Mg(2+) ion dislocation from EF-Tu" evidence="6">
    <location>
        <begin position="104"/>
        <end position="107"/>
    </location>
</feature>
<dbReference type="InterPro" id="IPR036402">
    <property type="entry name" value="EF-Ts_dimer_sf"/>
</dbReference>
<dbReference type="Proteomes" id="UP000319210">
    <property type="component" value="Unassembled WGS sequence"/>
</dbReference>
<evidence type="ECO:0000256" key="8">
    <source>
        <dbReference type="RuleBase" id="RU000643"/>
    </source>
</evidence>
<keyword evidence="6" id="KW-0963">Cytoplasm</keyword>
<dbReference type="InterPro" id="IPR009060">
    <property type="entry name" value="UBA-like_sf"/>
</dbReference>
<dbReference type="InterPro" id="IPR001816">
    <property type="entry name" value="Transl_elong_EFTs/EF1B"/>
</dbReference>
<proteinExistence type="inferred from homology"/>
<evidence type="ECO:0000256" key="5">
    <source>
        <dbReference type="ARBA" id="ARBA00025453"/>
    </source>
</evidence>
<comment type="caution">
    <text evidence="10">The sequence shown here is derived from an EMBL/GenBank/DDBJ whole genome shotgun (WGS) entry which is preliminary data.</text>
</comment>
<dbReference type="FunFam" id="1.10.8.10:FF:000001">
    <property type="entry name" value="Elongation factor Ts"/>
    <property type="match status" value="1"/>
</dbReference>
<keyword evidence="11" id="KW-1185">Reference proteome</keyword>
<dbReference type="CDD" id="cd14275">
    <property type="entry name" value="UBA_EF-Ts"/>
    <property type="match status" value="1"/>
</dbReference>
<dbReference type="InterPro" id="IPR018101">
    <property type="entry name" value="Transl_elong_Ts_CS"/>
</dbReference>
<name>A0A4Y3R279_STRCI</name>
<organism evidence="10 11">
    <name type="scientific">Streptomyces cacaoi</name>
    <dbReference type="NCBI Taxonomy" id="1898"/>
    <lineage>
        <taxon>Bacteria</taxon>
        <taxon>Bacillati</taxon>
        <taxon>Actinomycetota</taxon>
        <taxon>Actinomycetes</taxon>
        <taxon>Kitasatosporales</taxon>
        <taxon>Streptomycetaceae</taxon>
        <taxon>Streptomyces</taxon>
    </lineage>
</organism>
<dbReference type="Pfam" id="PF00889">
    <property type="entry name" value="EF_TS"/>
    <property type="match status" value="1"/>
</dbReference>
<dbReference type="Gene3D" id="1.10.286.20">
    <property type="match status" value="1"/>
</dbReference>
<dbReference type="PANTHER" id="PTHR11741">
    <property type="entry name" value="ELONGATION FACTOR TS"/>
    <property type="match status" value="1"/>
</dbReference>
<comment type="subcellular location">
    <subcellularLocation>
        <location evidence="6 8">Cytoplasm</location>
    </subcellularLocation>
</comment>
<gene>
    <name evidence="6 10" type="primary">tsf</name>
    <name evidence="10" type="ORF">SCA03_41930</name>
</gene>
<dbReference type="GO" id="GO:0003746">
    <property type="term" value="F:translation elongation factor activity"/>
    <property type="evidence" value="ECO:0007669"/>
    <property type="project" value="UniProtKB-UniRule"/>
</dbReference>
<dbReference type="SUPFAM" id="SSF54713">
    <property type="entry name" value="Elongation factor Ts (EF-Ts), dimerisation domain"/>
    <property type="match status" value="2"/>
</dbReference>
<evidence type="ECO:0000259" key="9">
    <source>
        <dbReference type="Pfam" id="PF00889"/>
    </source>
</evidence>
<dbReference type="Gene3D" id="1.10.8.10">
    <property type="entry name" value="DNA helicase RuvA subunit, C-terminal domain"/>
    <property type="match status" value="1"/>
</dbReference>
<comment type="function">
    <text evidence="5 6 7">Associates with the EF-Tu.GDP complex and induces the exchange of GDP to GTP. It remains bound to the aminoacyl-tRNA.EF-Tu.GTP complex up to the GTP hydrolysis stage on the ribosome.</text>
</comment>
<protein>
    <recommendedName>
        <fullName evidence="2 6">Elongation factor Ts</fullName>
        <shortName evidence="6">EF-Ts</shortName>
    </recommendedName>
</protein>
<dbReference type="InterPro" id="IPR014039">
    <property type="entry name" value="Transl_elong_EFTs/EF1B_dimer"/>
</dbReference>
<dbReference type="GO" id="GO:0005737">
    <property type="term" value="C:cytoplasm"/>
    <property type="evidence" value="ECO:0007669"/>
    <property type="project" value="UniProtKB-SubCell"/>
</dbReference>
<evidence type="ECO:0000313" key="10">
    <source>
        <dbReference type="EMBL" id="GEB51642.1"/>
    </source>
</evidence>
<dbReference type="Gene3D" id="3.30.479.20">
    <property type="entry name" value="Elongation factor Ts, dimerisation domain"/>
    <property type="match status" value="2"/>
</dbReference>
<evidence type="ECO:0000313" key="11">
    <source>
        <dbReference type="Proteomes" id="UP000319210"/>
    </source>
</evidence>
<keyword evidence="4 6" id="KW-0648">Protein biosynthesis</keyword>